<feature type="transmembrane region" description="Helical" evidence="2">
    <location>
        <begin position="99"/>
        <end position="121"/>
    </location>
</feature>
<dbReference type="AlphaFoldDB" id="A0A6C0AT54"/>
<accession>A0A6C0AT54</accession>
<keyword evidence="2" id="KW-1133">Transmembrane helix</keyword>
<name>A0A6C0AT54_9ZZZZ</name>
<keyword evidence="2" id="KW-0812">Transmembrane</keyword>
<reference evidence="3" key="1">
    <citation type="journal article" date="2020" name="Nature">
        <title>Giant virus diversity and host interactions through global metagenomics.</title>
        <authorList>
            <person name="Schulz F."/>
            <person name="Roux S."/>
            <person name="Paez-Espino D."/>
            <person name="Jungbluth S."/>
            <person name="Walsh D.A."/>
            <person name="Denef V.J."/>
            <person name="McMahon K.D."/>
            <person name="Konstantinidis K.T."/>
            <person name="Eloe-Fadrosh E.A."/>
            <person name="Kyrpides N.C."/>
            <person name="Woyke T."/>
        </authorList>
    </citation>
    <scope>NUCLEOTIDE SEQUENCE</scope>
    <source>
        <strain evidence="3">GVMAG-S-1103017-74</strain>
    </source>
</reference>
<organism evidence="3">
    <name type="scientific">viral metagenome</name>
    <dbReference type="NCBI Taxonomy" id="1070528"/>
    <lineage>
        <taxon>unclassified sequences</taxon>
        <taxon>metagenomes</taxon>
        <taxon>organismal metagenomes</taxon>
    </lineage>
</organism>
<evidence type="ECO:0000313" key="3">
    <source>
        <dbReference type="EMBL" id="QHS82994.1"/>
    </source>
</evidence>
<dbReference type="EMBL" id="MN740864">
    <property type="protein sequence ID" value="QHS82994.1"/>
    <property type="molecule type" value="Genomic_DNA"/>
</dbReference>
<evidence type="ECO:0000256" key="2">
    <source>
        <dbReference type="SAM" id="Phobius"/>
    </source>
</evidence>
<evidence type="ECO:0000256" key="1">
    <source>
        <dbReference type="SAM" id="MobiDB-lite"/>
    </source>
</evidence>
<sequence length="153" mass="15709">MAQEEAPPDAQQLAEAPDAEQPAPKPAAERDEPDAKTSTTAPGVKVPVCAPSDETNGAFAARMVAAVVITLLLSSLAFSVGSAWNNAMQDLAKRKRVPLWVYATLMTLTAVALVIVLAFAARAAGADKVVGNISAIAQMKPPSKNKTGNGAAS</sequence>
<feature type="transmembrane region" description="Helical" evidence="2">
    <location>
        <begin position="63"/>
        <end position="87"/>
    </location>
</feature>
<keyword evidence="2" id="KW-0472">Membrane</keyword>
<proteinExistence type="predicted"/>
<feature type="region of interest" description="Disordered" evidence="1">
    <location>
        <begin position="1"/>
        <end position="45"/>
    </location>
</feature>
<protein>
    <submittedName>
        <fullName evidence="3">Uncharacterized protein</fullName>
    </submittedName>
</protein>